<comment type="caution">
    <text evidence="1">The sequence shown here is derived from an EMBL/GenBank/DDBJ whole genome shotgun (WGS) entry which is preliminary data.</text>
</comment>
<keyword evidence="2" id="KW-1185">Reference proteome</keyword>
<accession>A0AAD7ZQS2</accession>
<proteinExistence type="predicted"/>
<evidence type="ECO:0000313" key="1">
    <source>
        <dbReference type="EMBL" id="KAJ9585204.1"/>
    </source>
</evidence>
<evidence type="ECO:0000313" key="2">
    <source>
        <dbReference type="Proteomes" id="UP001233999"/>
    </source>
</evidence>
<organism evidence="1 2">
    <name type="scientific">Diploptera punctata</name>
    <name type="common">Pacific beetle cockroach</name>
    <dbReference type="NCBI Taxonomy" id="6984"/>
    <lineage>
        <taxon>Eukaryota</taxon>
        <taxon>Metazoa</taxon>
        <taxon>Ecdysozoa</taxon>
        <taxon>Arthropoda</taxon>
        <taxon>Hexapoda</taxon>
        <taxon>Insecta</taxon>
        <taxon>Pterygota</taxon>
        <taxon>Neoptera</taxon>
        <taxon>Polyneoptera</taxon>
        <taxon>Dictyoptera</taxon>
        <taxon>Blattodea</taxon>
        <taxon>Blaberoidea</taxon>
        <taxon>Blaberidae</taxon>
        <taxon>Diplopterinae</taxon>
        <taxon>Diploptera</taxon>
    </lineage>
</organism>
<protein>
    <submittedName>
        <fullName evidence="1">Uncharacterized protein</fullName>
    </submittedName>
</protein>
<reference evidence="1" key="2">
    <citation type="submission" date="2023-05" db="EMBL/GenBank/DDBJ databases">
        <authorList>
            <person name="Fouks B."/>
        </authorList>
    </citation>
    <scope>NUCLEOTIDE SEQUENCE</scope>
    <source>
        <strain evidence="1">Stay&amp;Tobe</strain>
        <tissue evidence="1">Testes</tissue>
    </source>
</reference>
<dbReference type="Proteomes" id="UP001233999">
    <property type="component" value="Unassembled WGS sequence"/>
</dbReference>
<sequence>FVYDFVVLCLHFFSAPFWSCSALCLKIILLQYRLMHMCHVLPYIDLVPGSFPITLVFLEHSSILPVQIIPIHSRTF</sequence>
<reference evidence="1" key="1">
    <citation type="journal article" date="2023" name="IScience">
        <title>Live-bearing cockroach genome reveals convergent evolutionary mechanisms linked to viviparity in insects and beyond.</title>
        <authorList>
            <person name="Fouks B."/>
            <person name="Harrison M.C."/>
            <person name="Mikhailova A.A."/>
            <person name="Marchal E."/>
            <person name="English S."/>
            <person name="Carruthers M."/>
            <person name="Jennings E.C."/>
            <person name="Chiamaka E.L."/>
            <person name="Frigard R.A."/>
            <person name="Pippel M."/>
            <person name="Attardo G.M."/>
            <person name="Benoit J.B."/>
            <person name="Bornberg-Bauer E."/>
            <person name="Tobe S.S."/>
        </authorList>
    </citation>
    <scope>NUCLEOTIDE SEQUENCE</scope>
    <source>
        <strain evidence="1">Stay&amp;Tobe</strain>
    </source>
</reference>
<gene>
    <name evidence="1" type="ORF">L9F63_003007</name>
</gene>
<dbReference type="AlphaFoldDB" id="A0AAD7ZQS2"/>
<feature type="non-terminal residue" evidence="1">
    <location>
        <position position="1"/>
    </location>
</feature>
<name>A0AAD7ZQS2_DIPPU</name>
<dbReference type="EMBL" id="JASPKZ010007292">
    <property type="protein sequence ID" value="KAJ9585204.1"/>
    <property type="molecule type" value="Genomic_DNA"/>
</dbReference>